<evidence type="ECO:0000259" key="2">
    <source>
        <dbReference type="Pfam" id="PF13464"/>
    </source>
</evidence>
<dbReference type="Pfam" id="PF13413">
    <property type="entry name" value="HTH_25"/>
    <property type="match status" value="1"/>
</dbReference>
<dbReference type="Gene3D" id="1.10.260.40">
    <property type="entry name" value="lambda repressor-like DNA-binding domains"/>
    <property type="match status" value="1"/>
</dbReference>
<gene>
    <name evidence="3" type="ORF">GCM10016455_03120</name>
</gene>
<dbReference type="InterPro" id="IPR050400">
    <property type="entry name" value="Bact_Cytoskel_RodZ"/>
</dbReference>
<comment type="caution">
    <text evidence="3">The sequence shown here is derived from an EMBL/GenBank/DDBJ whole genome shotgun (WGS) entry which is preliminary data.</text>
</comment>
<evidence type="ECO:0000313" key="4">
    <source>
        <dbReference type="Proteomes" id="UP000609802"/>
    </source>
</evidence>
<reference evidence="4" key="1">
    <citation type="journal article" date="2019" name="Int. J. Syst. Evol. Microbiol.">
        <title>The Global Catalogue of Microorganisms (GCM) 10K type strain sequencing project: providing services to taxonomists for standard genome sequencing and annotation.</title>
        <authorList>
            <consortium name="The Broad Institute Genomics Platform"/>
            <consortium name="The Broad Institute Genome Sequencing Center for Infectious Disease"/>
            <person name="Wu L."/>
            <person name="Ma J."/>
        </authorList>
    </citation>
    <scope>NUCLEOTIDE SEQUENCE [LARGE SCALE GENOMIC DNA]</scope>
    <source>
        <strain evidence="4">KCTC 42443</strain>
    </source>
</reference>
<dbReference type="PANTHER" id="PTHR34475">
    <property type="match status" value="1"/>
</dbReference>
<protein>
    <submittedName>
        <fullName evidence="3">4-hydroxy-3-methylbut-2-en-1-yl diphosphate synthase</fullName>
    </submittedName>
</protein>
<organism evidence="3 4">
    <name type="scientific">Aliiroseovarius zhejiangensis</name>
    <dbReference type="NCBI Taxonomy" id="1632025"/>
    <lineage>
        <taxon>Bacteria</taxon>
        <taxon>Pseudomonadati</taxon>
        <taxon>Pseudomonadota</taxon>
        <taxon>Alphaproteobacteria</taxon>
        <taxon>Rhodobacterales</taxon>
        <taxon>Paracoccaceae</taxon>
        <taxon>Aliiroseovarius</taxon>
    </lineage>
</organism>
<feature type="compositionally biased region" description="Basic and acidic residues" evidence="1">
    <location>
        <begin position="113"/>
        <end position="128"/>
    </location>
</feature>
<keyword evidence="4" id="KW-1185">Reference proteome</keyword>
<dbReference type="InterPro" id="IPR025194">
    <property type="entry name" value="RodZ-like_C"/>
</dbReference>
<dbReference type="EMBL" id="BNCH01000001">
    <property type="protein sequence ID" value="GHE86816.1"/>
    <property type="molecule type" value="Genomic_DNA"/>
</dbReference>
<name>A0ABQ3IP64_9RHOB</name>
<accession>A0ABQ3IP64</accession>
<dbReference type="Proteomes" id="UP000609802">
    <property type="component" value="Unassembled WGS sequence"/>
</dbReference>
<evidence type="ECO:0000256" key="1">
    <source>
        <dbReference type="SAM" id="MobiDB-lite"/>
    </source>
</evidence>
<sequence>MIGRWNTPRVEEEDKPTGFDSYDLRLGDVMRGERATLGKSLLDVQRELKIKATYIAAIENADVSAFETQGFIAGYVRSYARYLGMDPEWAYKTFCKESGFTTAHGLSASVSKQADKSKPVAKRADHSGDPLANPNANWVPQSESIFAGIEPGAVGSVAVLAALIGLLGFGGWSVLQEIQRVDFAPIEQTPGVLAELPDVGDGPASFRDEDGSELLAAAGAGLSQPPSAEALDRLYRPQALEVPVLTHRDAPISTLDPASVGVLAGVTTPDLGVAPTSFGTPMNGATIADRDTPRLAVNETSATAEGDPANAAPAVQVLGAQAAEVAVFAVRPSWIRIQSADGTVIFEKILDAGEHYVLPKTEQAPVMRTGNAGSVYFAVNGTAYGPSGDGPSVVKNVALSQEALTEAFAVANMENDADLATYVAELNLSR</sequence>
<evidence type="ECO:0000313" key="3">
    <source>
        <dbReference type="EMBL" id="GHE86816.1"/>
    </source>
</evidence>
<dbReference type="PANTHER" id="PTHR34475:SF1">
    <property type="entry name" value="CYTOSKELETON PROTEIN RODZ"/>
    <property type="match status" value="1"/>
</dbReference>
<dbReference type="Pfam" id="PF13464">
    <property type="entry name" value="RodZ_C"/>
    <property type="match status" value="1"/>
</dbReference>
<dbReference type="InterPro" id="IPR010982">
    <property type="entry name" value="Lambda_DNA-bd_dom_sf"/>
</dbReference>
<feature type="region of interest" description="Disordered" evidence="1">
    <location>
        <begin position="111"/>
        <end position="134"/>
    </location>
</feature>
<proteinExistence type="predicted"/>
<feature type="domain" description="Cytoskeleton protein RodZ-like C-terminal" evidence="2">
    <location>
        <begin position="329"/>
        <end position="397"/>
    </location>
</feature>